<dbReference type="Proteomes" id="UP000008021">
    <property type="component" value="Chromosome 5"/>
</dbReference>
<feature type="compositionally biased region" description="Low complexity" evidence="1">
    <location>
        <begin position="105"/>
        <end position="125"/>
    </location>
</feature>
<dbReference type="AlphaFoldDB" id="A0A0E0DS89"/>
<reference evidence="2" key="2">
    <citation type="submission" date="2018-05" db="EMBL/GenBank/DDBJ databases">
        <title>OmerRS3 (Oryza meridionalis Reference Sequence Version 3).</title>
        <authorList>
            <person name="Zhang J."/>
            <person name="Kudrna D."/>
            <person name="Lee S."/>
            <person name="Talag J."/>
            <person name="Welchert J."/>
            <person name="Wing R.A."/>
        </authorList>
    </citation>
    <scope>NUCLEOTIDE SEQUENCE [LARGE SCALE GENOMIC DNA]</scope>
    <source>
        <strain evidence="2">cv. OR44</strain>
    </source>
</reference>
<protein>
    <submittedName>
        <fullName evidence="2">Uncharacterized protein</fullName>
    </submittedName>
</protein>
<feature type="compositionally biased region" description="Polar residues" evidence="1">
    <location>
        <begin position="48"/>
        <end position="59"/>
    </location>
</feature>
<organism evidence="2">
    <name type="scientific">Oryza meridionalis</name>
    <dbReference type="NCBI Taxonomy" id="40149"/>
    <lineage>
        <taxon>Eukaryota</taxon>
        <taxon>Viridiplantae</taxon>
        <taxon>Streptophyta</taxon>
        <taxon>Embryophyta</taxon>
        <taxon>Tracheophyta</taxon>
        <taxon>Spermatophyta</taxon>
        <taxon>Magnoliopsida</taxon>
        <taxon>Liliopsida</taxon>
        <taxon>Poales</taxon>
        <taxon>Poaceae</taxon>
        <taxon>BOP clade</taxon>
        <taxon>Oryzoideae</taxon>
        <taxon>Oryzeae</taxon>
        <taxon>Oryzinae</taxon>
        <taxon>Oryza</taxon>
    </lineage>
</organism>
<feature type="region of interest" description="Disordered" evidence="1">
    <location>
        <begin position="34"/>
        <end position="147"/>
    </location>
</feature>
<reference evidence="2" key="1">
    <citation type="submission" date="2015-04" db="UniProtKB">
        <authorList>
            <consortium name="EnsemblPlants"/>
        </authorList>
    </citation>
    <scope>IDENTIFICATION</scope>
</reference>
<name>A0A0E0DS89_9ORYZ</name>
<dbReference type="EnsemblPlants" id="OMERI05G16170.1">
    <property type="protein sequence ID" value="OMERI05G16170.1"/>
    <property type="gene ID" value="OMERI05G16170"/>
</dbReference>
<evidence type="ECO:0000256" key="1">
    <source>
        <dbReference type="SAM" id="MobiDB-lite"/>
    </source>
</evidence>
<proteinExistence type="predicted"/>
<dbReference type="Gramene" id="OMERI05G16170.1">
    <property type="protein sequence ID" value="OMERI05G16170.1"/>
    <property type="gene ID" value="OMERI05G16170"/>
</dbReference>
<evidence type="ECO:0000313" key="3">
    <source>
        <dbReference type="Proteomes" id="UP000008021"/>
    </source>
</evidence>
<accession>A0A0E0DS89</accession>
<keyword evidence="3" id="KW-1185">Reference proteome</keyword>
<sequence>MALARVGLTAEWRLEAGGDDGNRELPVLSRRCRRDRADRGHHSHRFIKSNSPHLKSTQVAAAGDEDEMEPQQGGLKARGGEVTRPRALHYRPPLPSSPHLGDHQGGSSSSRGSSLFPSSPSPSLSAEQMRKQGDGGRRRRLPGFFLH</sequence>
<dbReference type="HOGENOM" id="CLU_1771029_0_0_1"/>
<evidence type="ECO:0000313" key="2">
    <source>
        <dbReference type="EnsemblPlants" id="OMERI05G16170.1"/>
    </source>
</evidence>